<name>A0ABT7PGP6_9BACT</name>
<reference evidence="2 3" key="1">
    <citation type="submission" date="2023-06" db="EMBL/GenBank/DDBJ databases">
        <title>Roseiconus lacunae JC819 isolated from Gulf of Mannar region, Tamil Nadu.</title>
        <authorList>
            <person name="Pk S."/>
            <person name="Ch S."/>
            <person name="Ch V.R."/>
        </authorList>
    </citation>
    <scope>NUCLEOTIDE SEQUENCE [LARGE SCALE GENOMIC DNA]</scope>
    <source>
        <strain evidence="2 3">JC819</strain>
    </source>
</reference>
<dbReference type="RefSeq" id="WP_289163153.1">
    <property type="nucleotide sequence ID" value="NZ_JASZZN010000006.1"/>
</dbReference>
<gene>
    <name evidence="2" type="ORF">QTN89_09425</name>
</gene>
<evidence type="ECO:0000256" key="1">
    <source>
        <dbReference type="SAM" id="SignalP"/>
    </source>
</evidence>
<dbReference type="EMBL" id="JASZZN010000006">
    <property type="protein sequence ID" value="MDM4015648.1"/>
    <property type="molecule type" value="Genomic_DNA"/>
</dbReference>
<dbReference type="Proteomes" id="UP001239462">
    <property type="component" value="Unassembled WGS sequence"/>
</dbReference>
<comment type="caution">
    <text evidence="2">The sequence shown here is derived from an EMBL/GenBank/DDBJ whole genome shotgun (WGS) entry which is preliminary data.</text>
</comment>
<keyword evidence="3" id="KW-1185">Reference proteome</keyword>
<organism evidence="2 3">
    <name type="scientific">Roseiconus lacunae</name>
    <dbReference type="NCBI Taxonomy" id="2605694"/>
    <lineage>
        <taxon>Bacteria</taxon>
        <taxon>Pseudomonadati</taxon>
        <taxon>Planctomycetota</taxon>
        <taxon>Planctomycetia</taxon>
        <taxon>Pirellulales</taxon>
        <taxon>Pirellulaceae</taxon>
        <taxon>Roseiconus</taxon>
    </lineage>
</organism>
<proteinExistence type="predicted"/>
<feature type="chain" id="PRO_5045527527" evidence="1">
    <location>
        <begin position="23"/>
        <end position="467"/>
    </location>
</feature>
<evidence type="ECO:0000313" key="3">
    <source>
        <dbReference type="Proteomes" id="UP001239462"/>
    </source>
</evidence>
<evidence type="ECO:0000313" key="2">
    <source>
        <dbReference type="EMBL" id="MDM4015648.1"/>
    </source>
</evidence>
<feature type="signal peptide" evidence="1">
    <location>
        <begin position="1"/>
        <end position="22"/>
    </location>
</feature>
<sequence length="467" mass="51924">MQTRAFLCTALLLFCSVPVGHAQEKEKIALLLDRSPSAANAIGYVHVESLNRLMDEAGFKNKASKVVKEVWFISDLNLSDFRPKWEAGYAVLSQPVTTDSLVKSVGGYVDTVEGREVVHSPNQSYLVPLKDHPERLGILRPADRSLLGKWLTPSMDVQYTPFLTSHANQPESYLSFMMAVELKNVLSPVPLATRLATIESLKSNPPESVASILASMEGFSVIVGRQSLQQCIVKFEFSKSPASLKLIAPEMLAEILEKNGLAAPEVKTWKVTVKDNSLALQGPVTHATLSGLMGIFSLQSQAERAASRPMLQDDKKAQEAYTTKHYFDEVNAIVERTRDHKSQTTGAMASWNDRRARQIDELGTLNVAPEMVQYGTNVAELLRGNAINVRQTNIQAGKIKAQQSLDNGYYNDGYGYYNYHNSADYQRVTTAMAQGNAYGDYRNTLNQIDKLTAETRRQMTSKYQIQF</sequence>
<protein>
    <submittedName>
        <fullName evidence="2">Uncharacterized protein</fullName>
    </submittedName>
</protein>
<accession>A0ABT7PGP6</accession>
<keyword evidence="1" id="KW-0732">Signal</keyword>